<sequence>MALAGPETSARSEIESRPGKTRIEYVATDILSTTAAQGVVPFILG</sequence>
<proteinExistence type="predicted"/>
<comment type="caution">
    <text evidence="1">The sequence shown here is derived from an EMBL/GenBank/DDBJ whole genome shotgun (WGS) entry which is preliminary data.</text>
</comment>
<keyword evidence="2" id="KW-1185">Reference proteome</keyword>
<dbReference type="Proteomes" id="UP001239795">
    <property type="component" value="Unassembled WGS sequence"/>
</dbReference>
<protein>
    <submittedName>
        <fullName evidence="1">Uncharacterized protein</fullName>
    </submittedName>
</protein>
<evidence type="ECO:0000313" key="2">
    <source>
        <dbReference type="Proteomes" id="UP001239795"/>
    </source>
</evidence>
<dbReference type="AlphaFoldDB" id="A0AAI9V3V4"/>
<dbReference type="EMBL" id="MLGG01000001">
    <property type="protein sequence ID" value="KAK1468860.1"/>
    <property type="molecule type" value="Genomic_DNA"/>
</dbReference>
<name>A0AAI9V3V4_9PEZI</name>
<accession>A0AAI9V3V4</accession>
<reference evidence="1 2" key="1">
    <citation type="submission" date="2016-10" db="EMBL/GenBank/DDBJ databases">
        <title>The genome sequence of Colletotrichum fioriniae PJ7.</title>
        <authorList>
            <person name="Baroncelli R."/>
        </authorList>
    </citation>
    <scope>NUCLEOTIDE SEQUENCE [LARGE SCALE GENOMIC DNA]</scope>
    <source>
        <strain evidence="1">Col 31</strain>
    </source>
</reference>
<evidence type="ECO:0000313" key="1">
    <source>
        <dbReference type="EMBL" id="KAK1468860.1"/>
    </source>
</evidence>
<gene>
    <name evidence="1" type="ORF">CMEL01_00627</name>
</gene>
<organism evidence="1 2">
    <name type="scientific">Colletotrichum melonis</name>
    <dbReference type="NCBI Taxonomy" id="1209925"/>
    <lineage>
        <taxon>Eukaryota</taxon>
        <taxon>Fungi</taxon>
        <taxon>Dikarya</taxon>
        <taxon>Ascomycota</taxon>
        <taxon>Pezizomycotina</taxon>
        <taxon>Sordariomycetes</taxon>
        <taxon>Hypocreomycetidae</taxon>
        <taxon>Glomerellales</taxon>
        <taxon>Glomerellaceae</taxon>
        <taxon>Colletotrichum</taxon>
        <taxon>Colletotrichum acutatum species complex</taxon>
    </lineage>
</organism>